<feature type="region of interest" description="Disordered" evidence="1">
    <location>
        <begin position="361"/>
        <end position="386"/>
    </location>
</feature>
<evidence type="ECO:0000259" key="2">
    <source>
        <dbReference type="SMART" id="SM00470"/>
    </source>
</evidence>
<protein>
    <submittedName>
        <fullName evidence="3">ParB N-terminal domain-containing protein</fullName>
    </submittedName>
</protein>
<sequence length="544" mass="60089">MSRPSESRIKDIALVEIDRSRNHRIPTPGDAERIESLKASIEACGQLQPVRVYERGEDQKNGRKDAPYILGFGSRRLAAVELLGYETIRAVVFPPASDAEIAQARAVENLHRQDITPLEEVLAVSDMLEAIKADVAFTGDPYEEVASRLARSVTWVRDRDYLHRLTKAVRKFALQSGLPAGHLRELAKVGDAGDQLRLACECAGAPAWCFAAQEEGKDLASHNQDVIDGYFAELADGKANRWPLSKLKLEVAKVQHSLKVIPWEFDRTVQHHGVKLRKCAGCPHNSETDRTLFGIDEDAANPRGYCLNASCYTAKQEATQSAKEEVYKKISGREVQTPEAIRKAAPPWIKESSVVGYVKRQLEKQQEGQSPTESRSSRSERSAVRSLSPHELALEAFREELESWQGKSLAKVLRKVNADPACKVGWCVLLAVDGFLEHPRIEIPYTSIYSSPSTREPVIPDIDPAMENVIARAFAGTKSAWMELLADEKPTLPENRRGYGVPHPQVLAWLAAAVGVKLPPTPQWTPAAIPESLPSNEPVADVAA</sequence>
<dbReference type="AlphaFoldDB" id="A0A7M2X4X4"/>
<evidence type="ECO:0000256" key="1">
    <source>
        <dbReference type="SAM" id="MobiDB-lite"/>
    </source>
</evidence>
<dbReference type="GO" id="GO:0045881">
    <property type="term" value="P:positive regulation of sporulation resulting in formation of a cellular spore"/>
    <property type="evidence" value="ECO:0007669"/>
    <property type="project" value="TreeGrafter"/>
</dbReference>
<dbReference type="GO" id="GO:0005694">
    <property type="term" value="C:chromosome"/>
    <property type="evidence" value="ECO:0007669"/>
    <property type="project" value="TreeGrafter"/>
</dbReference>
<dbReference type="Pfam" id="PF02195">
    <property type="entry name" value="ParB_N"/>
    <property type="match status" value="1"/>
</dbReference>
<evidence type="ECO:0000313" key="3">
    <source>
        <dbReference type="EMBL" id="QOV92101.1"/>
    </source>
</evidence>
<dbReference type="InterPro" id="IPR003115">
    <property type="entry name" value="ParB_N"/>
</dbReference>
<dbReference type="SMART" id="SM00470">
    <property type="entry name" value="ParB"/>
    <property type="match status" value="1"/>
</dbReference>
<dbReference type="SUPFAM" id="SSF110849">
    <property type="entry name" value="ParB/Sulfiredoxin"/>
    <property type="match status" value="1"/>
</dbReference>
<dbReference type="Proteomes" id="UP000593765">
    <property type="component" value="Chromosome"/>
</dbReference>
<keyword evidence="4" id="KW-1185">Reference proteome</keyword>
<dbReference type="Gene3D" id="3.90.1530.30">
    <property type="match status" value="1"/>
</dbReference>
<organism evidence="3 4">
    <name type="scientific">Humisphaera borealis</name>
    <dbReference type="NCBI Taxonomy" id="2807512"/>
    <lineage>
        <taxon>Bacteria</taxon>
        <taxon>Pseudomonadati</taxon>
        <taxon>Planctomycetota</taxon>
        <taxon>Phycisphaerae</taxon>
        <taxon>Tepidisphaerales</taxon>
        <taxon>Tepidisphaeraceae</taxon>
        <taxon>Humisphaera</taxon>
    </lineage>
</organism>
<dbReference type="KEGG" id="hbs:IPV69_12400"/>
<reference evidence="3 4" key="1">
    <citation type="submission" date="2020-10" db="EMBL/GenBank/DDBJ databases">
        <title>Wide distribution of Phycisphaera-like planctomycetes from WD2101 soil group in peatlands and genome analysis of the first cultivated representative.</title>
        <authorList>
            <person name="Dedysh S.N."/>
            <person name="Beletsky A.V."/>
            <person name="Ivanova A."/>
            <person name="Kulichevskaya I.S."/>
            <person name="Suzina N.E."/>
            <person name="Philippov D.A."/>
            <person name="Rakitin A.L."/>
            <person name="Mardanov A.V."/>
            <person name="Ravin N.V."/>
        </authorList>
    </citation>
    <scope>NUCLEOTIDE SEQUENCE [LARGE SCALE GENOMIC DNA]</scope>
    <source>
        <strain evidence="3 4">M1803</strain>
    </source>
</reference>
<dbReference type="PANTHER" id="PTHR33375">
    <property type="entry name" value="CHROMOSOME-PARTITIONING PROTEIN PARB-RELATED"/>
    <property type="match status" value="1"/>
</dbReference>
<dbReference type="PANTHER" id="PTHR33375:SF1">
    <property type="entry name" value="CHROMOSOME-PARTITIONING PROTEIN PARB-RELATED"/>
    <property type="match status" value="1"/>
</dbReference>
<dbReference type="InterPro" id="IPR050336">
    <property type="entry name" value="Chromosome_partition/occlusion"/>
</dbReference>
<gene>
    <name evidence="3" type="ORF">IPV69_12400</name>
</gene>
<dbReference type="SUPFAM" id="SSF109709">
    <property type="entry name" value="KorB DNA-binding domain-like"/>
    <property type="match status" value="1"/>
</dbReference>
<accession>A0A7M2X4X4</accession>
<proteinExistence type="predicted"/>
<dbReference type="EMBL" id="CP063458">
    <property type="protein sequence ID" value="QOV92101.1"/>
    <property type="molecule type" value="Genomic_DNA"/>
</dbReference>
<dbReference type="RefSeq" id="WP_206295431.1">
    <property type="nucleotide sequence ID" value="NZ_CP063458.1"/>
</dbReference>
<dbReference type="InterPro" id="IPR036086">
    <property type="entry name" value="ParB/Sulfiredoxin_sf"/>
</dbReference>
<dbReference type="GO" id="GO:0007059">
    <property type="term" value="P:chromosome segregation"/>
    <property type="evidence" value="ECO:0007669"/>
    <property type="project" value="TreeGrafter"/>
</dbReference>
<name>A0A7M2X4X4_9BACT</name>
<feature type="domain" description="ParB-like N-terminal" evidence="2">
    <location>
        <begin position="8"/>
        <end position="110"/>
    </location>
</feature>
<evidence type="ECO:0000313" key="4">
    <source>
        <dbReference type="Proteomes" id="UP000593765"/>
    </source>
</evidence>
<dbReference type="Gene3D" id="1.10.10.2830">
    <property type="match status" value="1"/>
</dbReference>